<reference evidence="1 2" key="1">
    <citation type="submission" date="2020-08" db="EMBL/GenBank/DDBJ databases">
        <authorList>
            <person name="Koutsovoulos G."/>
            <person name="Danchin GJ E."/>
        </authorList>
    </citation>
    <scope>NUCLEOTIDE SEQUENCE [LARGE SCALE GENOMIC DNA]</scope>
</reference>
<name>A0A6V7XMS0_MELEN</name>
<gene>
    <name evidence="1" type="ORF">MENT_LOCUS54080</name>
</gene>
<accession>A0A6V7XMS0</accession>
<dbReference type="Proteomes" id="UP000580250">
    <property type="component" value="Unassembled WGS sequence"/>
</dbReference>
<dbReference type="AlphaFoldDB" id="A0A6V7XMS0"/>
<evidence type="ECO:0000313" key="2">
    <source>
        <dbReference type="Proteomes" id="UP000580250"/>
    </source>
</evidence>
<sequence length="41" mass="4964">MPFFNILERKKERGTKLNFTRFCTIFTWVVHNQSSPLLLIH</sequence>
<dbReference type="EMBL" id="CAJEWN010001877">
    <property type="protein sequence ID" value="CAD2200600.1"/>
    <property type="molecule type" value="Genomic_DNA"/>
</dbReference>
<comment type="caution">
    <text evidence="1">The sequence shown here is derived from an EMBL/GenBank/DDBJ whole genome shotgun (WGS) entry which is preliminary data.</text>
</comment>
<protein>
    <submittedName>
        <fullName evidence="1">Uncharacterized protein</fullName>
    </submittedName>
</protein>
<proteinExistence type="predicted"/>
<organism evidence="1 2">
    <name type="scientific">Meloidogyne enterolobii</name>
    <name type="common">Root-knot nematode worm</name>
    <name type="synonym">Meloidogyne mayaguensis</name>
    <dbReference type="NCBI Taxonomy" id="390850"/>
    <lineage>
        <taxon>Eukaryota</taxon>
        <taxon>Metazoa</taxon>
        <taxon>Ecdysozoa</taxon>
        <taxon>Nematoda</taxon>
        <taxon>Chromadorea</taxon>
        <taxon>Rhabditida</taxon>
        <taxon>Tylenchina</taxon>
        <taxon>Tylenchomorpha</taxon>
        <taxon>Tylenchoidea</taxon>
        <taxon>Meloidogynidae</taxon>
        <taxon>Meloidogyninae</taxon>
        <taxon>Meloidogyne</taxon>
    </lineage>
</organism>
<evidence type="ECO:0000313" key="1">
    <source>
        <dbReference type="EMBL" id="CAD2200600.1"/>
    </source>
</evidence>